<dbReference type="EMBL" id="BGPR01021276">
    <property type="protein sequence ID" value="GBN86416.1"/>
    <property type="molecule type" value="Genomic_DNA"/>
</dbReference>
<evidence type="ECO:0000313" key="2">
    <source>
        <dbReference type="EMBL" id="GBN86416.1"/>
    </source>
</evidence>
<accession>A0A4Y2SFR3</accession>
<reference evidence="2 3" key="1">
    <citation type="journal article" date="2019" name="Sci. Rep.">
        <title>Orb-weaving spider Araneus ventricosus genome elucidates the spidroin gene catalogue.</title>
        <authorList>
            <person name="Kono N."/>
            <person name="Nakamura H."/>
            <person name="Ohtoshi R."/>
            <person name="Moran D.A.P."/>
            <person name="Shinohara A."/>
            <person name="Yoshida Y."/>
            <person name="Fujiwara M."/>
            <person name="Mori M."/>
            <person name="Tomita M."/>
            <person name="Arakawa K."/>
        </authorList>
    </citation>
    <scope>NUCLEOTIDE SEQUENCE [LARGE SCALE GENOMIC DNA]</scope>
</reference>
<evidence type="ECO:0000313" key="3">
    <source>
        <dbReference type="Proteomes" id="UP000499080"/>
    </source>
</evidence>
<feature type="region of interest" description="Disordered" evidence="1">
    <location>
        <begin position="1"/>
        <end position="49"/>
    </location>
</feature>
<sequence>DGDSEVGLFWRDQRRSQQASAERRFRDSCATPGRTSVHKTSNVSPQALP</sequence>
<evidence type="ECO:0000256" key="1">
    <source>
        <dbReference type="SAM" id="MobiDB-lite"/>
    </source>
</evidence>
<keyword evidence="3" id="KW-1185">Reference proteome</keyword>
<dbReference type="AlphaFoldDB" id="A0A4Y2SFR3"/>
<dbReference type="Proteomes" id="UP000499080">
    <property type="component" value="Unassembled WGS sequence"/>
</dbReference>
<gene>
    <name evidence="2" type="ORF">AVEN_260670_1</name>
</gene>
<feature type="compositionally biased region" description="Polar residues" evidence="1">
    <location>
        <begin position="38"/>
        <end position="49"/>
    </location>
</feature>
<comment type="caution">
    <text evidence="2">The sequence shown here is derived from an EMBL/GenBank/DDBJ whole genome shotgun (WGS) entry which is preliminary data.</text>
</comment>
<organism evidence="2 3">
    <name type="scientific">Araneus ventricosus</name>
    <name type="common">Orbweaver spider</name>
    <name type="synonym">Epeira ventricosa</name>
    <dbReference type="NCBI Taxonomy" id="182803"/>
    <lineage>
        <taxon>Eukaryota</taxon>
        <taxon>Metazoa</taxon>
        <taxon>Ecdysozoa</taxon>
        <taxon>Arthropoda</taxon>
        <taxon>Chelicerata</taxon>
        <taxon>Arachnida</taxon>
        <taxon>Araneae</taxon>
        <taxon>Araneomorphae</taxon>
        <taxon>Entelegynae</taxon>
        <taxon>Araneoidea</taxon>
        <taxon>Araneidae</taxon>
        <taxon>Araneus</taxon>
    </lineage>
</organism>
<feature type="compositionally biased region" description="Basic and acidic residues" evidence="1">
    <location>
        <begin position="11"/>
        <end position="27"/>
    </location>
</feature>
<protein>
    <submittedName>
        <fullName evidence="2">Uncharacterized protein</fullName>
    </submittedName>
</protein>
<feature type="non-terminal residue" evidence="2">
    <location>
        <position position="1"/>
    </location>
</feature>
<name>A0A4Y2SFR3_ARAVE</name>
<proteinExistence type="predicted"/>